<dbReference type="PROSITE" id="PS51257">
    <property type="entry name" value="PROKAR_LIPOPROTEIN"/>
    <property type="match status" value="1"/>
</dbReference>
<evidence type="ECO:0000313" key="4">
    <source>
        <dbReference type="Proteomes" id="UP000824782"/>
    </source>
</evidence>
<dbReference type="EMBL" id="WNYA01003730">
    <property type="protein sequence ID" value="KAG8543247.1"/>
    <property type="molecule type" value="Genomic_DNA"/>
</dbReference>
<gene>
    <name evidence="3" type="ORF">GDO81_025113</name>
</gene>
<reference evidence="3" key="1">
    <citation type="thesis" date="2020" institute="ProQuest LLC" country="789 East Eisenhower Parkway, Ann Arbor, MI, USA">
        <title>Comparative Genomics and Chromosome Evolution.</title>
        <authorList>
            <person name="Mudd A.B."/>
        </authorList>
    </citation>
    <scope>NUCLEOTIDE SEQUENCE</scope>
    <source>
        <strain evidence="3">237g6f4</strain>
        <tissue evidence="3">Blood</tissue>
    </source>
</reference>
<keyword evidence="2" id="KW-0732">Signal</keyword>
<organism evidence="3 4">
    <name type="scientific">Engystomops pustulosus</name>
    <name type="common">Tungara frog</name>
    <name type="synonym">Physalaemus pustulosus</name>
    <dbReference type="NCBI Taxonomy" id="76066"/>
    <lineage>
        <taxon>Eukaryota</taxon>
        <taxon>Metazoa</taxon>
        <taxon>Chordata</taxon>
        <taxon>Craniata</taxon>
        <taxon>Vertebrata</taxon>
        <taxon>Euteleostomi</taxon>
        <taxon>Amphibia</taxon>
        <taxon>Batrachia</taxon>
        <taxon>Anura</taxon>
        <taxon>Neobatrachia</taxon>
        <taxon>Hyloidea</taxon>
        <taxon>Leptodactylidae</taxon>
        <taxon>Leiuperinae</taxon>
        <taxon>Engystomops</taxon>
    </lineage>
</organism>
<feature type="transmembrane region" description="Helical" evidence="1">
    <location>
        <begin position="80"/>
        <end position="106"/>
    </location>
</feature>
<protein>
    <submittedName>
        <fullName evidence="3">Uncharacterized protein</fullName>
    </submittedName>
</protein>
<keyword evidence="1" id="KW-0472">Membrane</keyword>
<evidence type="ECO:0000256" key="1">
    <source>
        <dbReference type="SAM" id="Phobius"/>
    </source>
</evidence>
<feature type="chain" id="PRO_5043327967" evidence="2">
    <location>
        <begin position="31"/>
        <end position="109"/>
    </location>
</feature>
<sequence>MGGKCITCLCQNKKGLCMLNLLLLSACSKGRPGIVTWPNAIQSAWAALCHTRAAVQHYMTSFSGADNCGSYVFPLSYLHLFFWDFSCFQSWLSLLLTCFFFFSILFPMN</sequence>
<accession>A0AAV6Z2E2</accession>
<keyword evidence="4" id="KW-1185">Reference proteome</keyword>
<comment type="caution">
    <text evidence="3">The sequence shown here is derived from an EMBL/GenBank/DDBJ whole genome shotgun (WGS) entry which is preliminary data.</text>
</comment>
<keyword evidence="1" id="KW-1133">Transmembrane helix</keyword>
<name>A0AAV6Z2E2_ENGPU</name>
<feature type="signal peptide" evidence="2">
    <location>
        <begin position="1"/>
        <end position="30"/>
    </location>
</feature>
<keyword evidence="1" id="KW-0812">Transmembrane</keyword>
<dbReference type="Proteomes" id="UP000824782">
    <property type="component" value="Unassembled WGS sequence"/>
</dbReference>
<evidence type="ECO:0000313" key="3">
    <source>
        <dbReference type="EMBL" id="KAG8543247.1"/>
    </source>
</evidence>
<evidence type="ECO:0000256" key="2">
    <source>
        <dbReference type="SAM" id="SignalP"/>
    </source>
</evidence>
<dbReference type="AlphaFoldDB" id="A0AAV6Z2E2"/>
<proteinExistence type="predicted"/>